<protein>
    <recommendedName>
        <fullName evidence="5">NADH-ubiquinone oxidoreductase chain 2</fullName>
        <ecNumber evidence="4">7.1.1.2</ecNumber>
    </recommendedName>
    <alternativeName>
        <fullName evidence="17">NADH dehydrogenase subunit 2</fullName>
    </alternativeName>
</protein>
<dbReference type="PANTHER" id="PTHR46552">
    <property type="entry name" value="NADH-UBIQUINONE OXIDOREDUCTASE CHAIN 2"/>
    <property type="match status" value="1"/>
</dbReference>
<evidence type="ECO:0000256" key="3">
    <source>
        <dbReference type="ARBA" id="ARBA00007012"/>
    </source>
</evidence>
<keyword evidence="13" id="KW-0520">NAD</keyword>
<sequence length="313" mass="38633">MMDLKSIMFFLFLSSLFCISSSSFIMMWFLMEINTMFFLSLLTKNNKNKKMSIKNSFNYFIIQIISSVFFLISFFILDNFLSILIFNFSMTMKMGVWPFHFWYLKMLYFIDISYIMFLFMTWQKIIPLFMMFYNLKNFFLLLMMSFFSFLVSGFMLNKYNNFKSTIIFSSLNNNGWFLLSIFCSLKIFLFYFFMYSYSLMIFFYVLKFENLKMKNFIFKENENMFVYFNLLGTPFSPMFFSKMLIIMGIMEFMNSKEIMIFFIIMSFFFVFFYTLSSYKYVINIFLKNQYFFFNTKDFFLFFLSYFLFFMMFF</sequence>
<evidence type="ECO:0000256" key="5">
    <source>
        <dbReference type="ARBA" id="ARBA00021008"/>
    </source>
</evidence>
<evidence type="ECO:0000313" key="21">
    <source>
        <dbReference type="EMBL" id="BBB46773.1"/>
    </source>
</evidence>
<dbReference type="GO" id="GO:0006120">
    <property type="term" value="P:mitochondrial electron transport, NADH to ubiquinone"/>
    <property type="evidence" value="ECO:0007669"/>
    <property type="project" value="TreeGrafter"/>
</dbReference>
<keyword evidence="15 21" id="KW-0496">Mitochondrion</keyword>
<dbReference type="Pfam" id="PF00361">
    <property type="entry name" value="Proton_antipo_M"/>
    <property type="match status" value="1"/>
</dbReference>
<organism evidence="21">
    <name type="scientific">Sarcoptes scabiei</name>
    <name type="common">Itch mite</name>
    <name type="synonym">Acarus scabiei</name>
    <dbReference type="NCBI Taxonomy" id="52283"/>
    <lineage>
        <taxon>Eukaryota</taxon>
        <taxon>Metazoa</taxon>
        <taxon>Ecdysozoa</taxon>
        <taxon>Arthropoda</taxon>
        <taxon>Chelicerata</taxon>
        <taxon>Arachnida</taxon>
        <taxon>Acari</taxon>
        <taxon>Acariformes</taxon>
        <taxon>Sarcoptiformes</taxon>
        <taxon>Astigmata</taxon>
        <taxon>Psoroptidia</taxon>
        <taxon>Sarcoptoidea</taxon>
        <taxon>Sarcoptidae</taxon>
        <taxon>Sarcoptinae</taxon>
        <taxon>Sarcoptes</taxon>
    </lineage>
</organism>
<dbReference type="VEuPathDB" id="VectorBase:SSCA000008"/>
<dbReference type="EMBL" id="AP017940">
    <property type="protein sequence ID" value="BBB46773.1"/>
    <property type="molecule type" value="Genomic_DNA"/>
</dbReference>
<evidence type="ECO:0000256" key="6">
    <source>
        <dbReference type="ARBA" id="ARBA00022448"/>
    </source>
</evidence>
<accession>A0A347ZN92</accession>
<comment type="function">
    <text evidence="1">Core subunit of the mitochondrial membrane respiratory chain NADH dehydrogenase (Complex I) that is believed to belong to the minimal assembly required for catalysis. Complex I functions in the transfer of electrons from NADH to the respiratory chain. The immediate electron acceptor for the enzyme is believed to be ubiquinone.</text>
</comment>
<dbReference type="InterPro" id="IPR001750">
    <property type="entry name" value="ND/Mrp_TM"/>
</dbReference>
<evidence type="ECO:0000256" key="10">
    <source>
        <dbReference type="ARBA" id="ARBA00022967"/>
    </source>
</evidence>
<keyword evidence="8 19" id="KW-0812">Transmembrane</keyword>
<evidence type="ECO:0000256" key="4">
    <source>
        <dbReference type="ARBA" id="ARBA00012944"/>
    </source>
</evidence>
<feature type="transmembrane region" description="Helical" evidence="19">
    <location>
        <begin position="106"/>
        <end position="126"/>
    </location>
</feature>
<keyword evidence="12 19" id="KW-1133">Transmembrane helix</keyword>
<reference evidence="21" key="1">
    <citation type="journal article" date="2018" name="Genomics">
        <title>The complete mitochondrial genome of Sarcoptes scabiei var. nyctereutis from the Japanese raccoon dog: prediction and detection of two transfer RNAs (tRNA-A and tRNA-Y).</title>
        <authorList>
            <person name="Ueda T."/>
            <person name="Tarui H."/>
            <person name="Kido N."/>
            <person name="Imaizumi K."/>
            <person name="Hikosaka K."/>
            <person name="Abe T."/>
            <person name="Minegishi D."/>
            <person name="Tada Y."/>
            <person name="Nakagawa M."/>
            <person name="Tanaka S."/>
            <person name="Omiya T."/>
            <person name="Morikaku K."/>
            <person name="Kawahara M."/>
            <person name="Kikuchi T."/>
            <person name="Akuta T."/>
            <person name="Ono Y."/>
        </authorList>
    </citation>
    <scope>NUCLEOTIDE SEQUENCE</scope>
</reference>
<evidence type="ECO:0000256" key="13">
    <source>
        <dbReference type="ARBA" id="ARBA00023027"/>
    </source>
</evidence>
<evidence type="ECO:0000256" key="16">
    <source>
        <dbReference type="ARBA" id="ARBA00023136"/>
    </source>
</evidence>
<keyword evidence="10" id="KW-1278">Translocase</keyword>
<name>A0A347ZN92_SARSC</name>
<proteinExistence type="inferred from homology"/>
<keyword evidence="16 19" id="KW-0472">Membrane</keyword>
<comment type="catalytic activity">
    <reaction evidence="18">
        <text>a ubiquinone + NADH + 5 H(+)(in) = a ubiquinol + NAD(+) + 4 H(+)(out)</text>
        <dbReference type="Rhea" id="RHEA:29091"/>
        <dbReference type="Rhea" id="RHEA-COMP:9565"/>
        <dbReference type="Rhea" id="RHEA-COMP:9566"/>
        <dbReference type="ChEBI" id="CHEBI:15378"/>
        <dbReference type="ChEBI" id="CHEBI:16389"/>
        <dbReference type="ChEBI" id="CHEBI:17976"/>
        <dbReference type="ChEBI" id="CHEBI:57540"/>
        <dbReference type="ChEBI" id="CHEBI:57945"/>
        <dbReference type="EC" id="7.1.1.2"/>
    </reaction>
</comment>
<geneLocation type="mitochondrion" evidence="21"/>
<feature type="transmembrane region" description="Helical" evidence="19">
    <location>
        <begin position="176"/>
        <end position="206"/>
    </location>
</feature>
<keyword evidence="14" id="KW-0830">Ubiquinone</keyword>
<keyword evidence="6" id="KW-0813">Transport</keyword>
<evidence type="ECO:0000256" key="11">
    <source>
        <dbReference type="ARBA" id="ARBA00022982"/>
    </source>
</evidence>
<gene>
    <name evidence="21" type="primary">nad2</name>
</gene>
<dbReference type="GO" id="GO:0005743">
    <property type="term" value="C:mitochondrial inner membrane"/>
    <property type="evidence" value="ECO:0007669"/>
    <property type="project" value="UniProtKB-SubCell"/>
</dbReference>
<evidence type="ECO:0000256" key="19">
    <source>
        <dbReference type="SAM" id="Phobius"/>
    </source>
</evidence>
<evidence type="ECO:0000256" key="18">
    <source>
        <dbReference type="ARBA" id="ARBA00049551"/>
    </source>
</evidence>
<evidence type="ECO:0000256" key="15">
    <source>
        <dbReference type="ARBA" id="ARBA00023128"/>
    </source>
</evidence>
<evidence type="ECO:0000256" key="1">
    <source>
        <dbReference type="ARBA" id="ARBA00003257"/>
    </source>
</evidence>
<comment type="similarity">
    <text evidence="3">Belongs to the complex I subunit 2 family.</text>
</comment>
<evidence type="ECO:0000256" key="17">
    <source>
        <dbReference type="ARBA" id="ARBA00031028"/>
    </source>
</evidence>
<keyword evidence="11" id="KW-0249">Electron transport</keyword>
<comment type="subcellular location">
    <subcellularLocation>
        <location evidence="2">Mitochondrion inner membrane</location>
        <topology evidence="2">Multi-pass membrane protein</topology>
    </subcellularLocation>
</comment>
<evidence type="ECO:0000256" key="14">
    <source>
        <dbReference type="ARBA" id="ARBA00023075"/>
    </source>
</evidence>
<feature type="transmembrane region" description="Helical" evidence="19">
    <location>
        <begin position="60"/>
        <end position="86"/>
    </location>
</feature>
<dbReference type="PANTHER" id="PTHR46552:SF1">
    <property type="entry name" value="NADH-UBIQUINONE OXIDOREDUCTASE CHAIN 2"/>
    <property type="match status" value="1"/>
</dbReference>
<evidence type="ECO:0000259" key="20">
    <source>
        <dbReference type="Pfam" id="PF00361"/>
    </source>
</evidence>
<evidence type="ECO:0000256" key="2">
    <source>
        <dbReference type="ARBA" id="ARBA00004448"/>
    </source>
</evidence>
<feature type="transmembrane region" description="Helical" evidence="19">
    <location>
        <begin position="226"/>
        <end position="246"/>
    </location>
</feature>
<evidence type="ECO:0000256" key="8">
    <source>
        <dbReference type="ARBA" id="ARBA00022692"/>
    </source>
</evidence>
<keyword evidence="9" id="KW-0999">Mitochondrion inner membrane</keyword>
<feature type="transmembrane region" description="Helical" evidence="19">
    <location>
        <begin position="6"/>
        <end position="39"/>
    </location>
</feature>
<evidence type="ECO:0000256" key="9">
    <source>
        <dbReference type="ARBA" id="ARBA00022792"/>
    </source>
</evidence>
<dbReference type="InterPro" id="IPR050175">
    <property type="entry name" value="Complex_I_Subunit_2"/>
</dbReference>
<evidence type="ECO:0000256" key="7">
    <source>
        <dbReference type="ARBA" id="ARBA00022660"/>
    </source>
</evidence>
<dbReference type="AlphaFoldDB" id="A0A347ZN92"/>
<keyword evidence="7" id="KW-0679">Respiratory chain</keyword>
<dbReference type="GO" id="GO:0008137">
    <property type="term" value="F:NADH dehydrogenase (ubiquinone) activity"/>
    <property type="evidence" value="ECO:0007669"/>
    <property type="project" value="UniProtKB-EC"/>
</dbReference>
<evidence type="ECO:0000256" key="12">
    <source>
        <dbReference type="ARBA" id="ARBA00022989"/>
    </source>
</evidence>
<feature type="transmembrane region" description="Helical" evidence="19">
    <location>
        <begin position="138"/>
        <end position="156"/>
    </location>
</feature>
<feature type="transmembrane region" description="Helical" evidence="19">
    <location>
        <begin position="290"/>
        <end position="312"/>
    </location>
</feature>
<feature type="domain" description="NADH:quinone oxidoreductase/Mrp antiporter transmembrane" evidence="20">
    <location>
        <begin position="80"/>
        <end position="261"/>
    </location>
</feature>
<dbReference type="EC" id="7.1.1.2" evidence="4"/>
<feature type="transmembrane region" description="Helical" evidence="19">
    <location>
        <begin position="258"/>
        <end position="278"/>
    </location>
</feature>